<dbReference type="Pfam" id="PF00067">
    <property type="entry name" value="p450"/>
    <property type="match status" value="1"/>
</dbReference>
<proteinExistence type="inferred from homology"/>
<evidence type="ECO:0000313" key="10">
    <source>
        <dbReference type="EMBL" id="KAG9443567.1"/>
    </source>
</evidence>
<evidence type="ECO:0000256" key="6">
    <source>
        <dbReference type="ARBA" id="ARBA00023004"/>
    </source>
</evidence>
<organism evidence="10 11">
    <name type="scientific">Aristolochia fimbriata</name>
    <name type="common">White veined hardy Dutchman's pipe vine</name>
    <dbReference type="NCBI Taxonomy" id="158543"/>
    <lineage>
        <taxon>Eukaryota</taxon>
        <taxon>Viridiplantae</taxon>
        <taxon>Streptophyta</taxon>
        <taxon>Embryophyta</taxon>
        <taxon>Tracheophyta</taxon>
        <taxon>Spermatophyta</taxon>
        <taxon>Magnoliopsida</taxon>
        <taxon>Magnoliidae</taxon>
        <taxon>Piperales</taxon>
        <taxon>Aristolochiaceae</taxon>
        <taxon>Aristolochia</taxon>
    </lineage>
</organism>
<dbReference type="FunFam" id="1.10.630.10:FF:000126">
    <property type="entry name" value="Predicted protein"/>
    <property type="match status" value="1"/>
</dbReference>
<feature type="binding site" description="axial binding residue" evidence="8">
    <location>
        <position position="263"/>
    </location>
    <ligand>
        <name>heme</name>
        <dbReference type="ChEBI" id="CHEBI:30413"/>
    </ligand>
    <ligandPart>
        <name>Fe</name>
        <dbReference type="ChEBI" id="CHEBI:18248"/>
    </ligandPart>
</feature>
<dbReference type="SUPFAM" id="SSF48264">
    <property type="entry name" value="Cytochrome P450"/>
    <property type="match status" value="1"/>
</dbReference>
<dbReference type="InterPro" id="IPR001128">
    <property type="entry name" value="Cyt_P450"/>
</dbReference>
<evidence type="ECO:0000313" key="11">
    <source>
        <dbReference type="Proteomes" id="UP000825729"/>
    </source>
</evidence>
<comment type="cofactor">
    <cofactor evidence="1 8">
        <name>heme</name>
        <dbReference type="ChEBI" id="CHEBI:30413"/>
    </cofactor>
</comment>
<keyword evidence="11" id="KW-1185">Reference proteome</keyword>
<dbReference type="GO" id="GO:0005506">
    <property type="term" value="F:iron ion binding"/>
    <property type="evidence" value="ECO:0007669"/>
    <property type="project" value="InterPro"/>
</dbReference>
<dbReference type="InterPro" id="IPR036396">
    <property type="entry name" value="Cyt_P450_sf"/>
</dbReference>
<dbReference type="GO" id="GO:0016705">
    <property type="term" value="F:oxidoreductase activity, acting on paired donors, with incorporation or reduction of molecular oxygen"/>
    <property type="evidence" value="ECO:0007669"/>
    <property type="project" value="InterPro"/>
</dbReference>
<sequence>MFTSLTNDITARVAFGSSTDYQELFIATIKEGLKVVGGLKVSDLFPSSKLVSLITGMEYKMRALHLKLDGIFNGIIEEQRRRGPEENGSFIDVLMNLKQRGDHTEFDVTDDIIKAVIMDVFVAGTESSSNILSWAMSELVRNPMIMAKAQEEVRWVFRGKKRVSESDLQQLIYVKLIVKETLRLHPSAPLLLPRECREDCVVNGYFIPAKTRVLVNAWAIGRDPEFWGDDAAIFKPERFLNKQIDFRGANFEFIPFGAGRRICPGITFGLANVELPLALLLYHFDWKLPFGMKGEDLDMSEEFGAAVGRKTDLCLVAVPRNSFIKEGEGVD</sequence>
<comment type="similarity">
    <text evidence="2 9">Belongs to the cytochrome P450 family.</text>
</comment>
<dbReference type="GO" id="GO:0004497">
    <property type="term" value="F:monooxygenase activity"/>
    <property type="evidence" value="ECO:0007669"/>
    <property type="project" value="UniProtKB-KW"/>
</dbReference>
<evidence type="ECO:0000256" key="4">
    <source>
        <dbReference type="ARBA" id="ARBA00022723"/>
    </source>
</evidence>
<dbReference type="PANTHER" id="PTHR47953">
    <property type="entry name" value="OS08G0105600 PROTEIN"/>
    <property type="match status" value="1"/>
</dbReference>
<dbReference type="EMBL" id="JAINDJ010000006">
    <property type="protein sequence ID" value="KAG9443567.1"/>
    <property type="molecule type" value="Genomic_DNA"/>
</dbReference>
<accession>A0AAV7E6Z3</accession>
<evidence type="ECO:0000256" key="9">
    <source>
        <dbReference type="RuleBase" id="RU000461"/>
    </source>
</evidence>
<name>A0AAV7E6Z3_ARIFI</name>
<comment type="caution">
    <text evidence="10">The sequence shown here is derived from an EMBL/GenBank/DDBJ whole genome shotgun (WGS) entry which is preliminary data.</text>
</comment>
<dbReference type="AlphaFoldDB" id="A0AAV7E6Z3"/>
<keyword evidence="7 9" id="KW-0503">Monooxygenase</keyword>
<keyword evidence="4 8" id="KW-0479">Metal-binding</keyword>
<evidence type="ECO:0008006" key="12">
    <source>
        <dbReference type="Google" id="ProtNLM"/>
    </source>
</evidence>
<dbReference type="InterPro" id="IPR002401">
    <property type="entry name" value="Cyt_P450_E_grp-I"/>
</dbReference>
<reference evidence="10 11" key="1">
    <citation type="submission" date="2021-07" db="EMBL/GenBank/DDBJ databases">
        <title>The Aristolochia fimbriata genome: insights into angiosperm evolution, floral development and chemical biosynthesis.</title>
        <authorList>
            <person name="Jiao Y."/>
        </authorList>
    </citation>
    <scope>NUCLEOTIDE SEQUENCE [LARGE SCALE GENOMIC DNA]</scope>
    <source>
        <strain evidence="10">IBCAS-2021</strain>
        <tissue evidence="10">Leaf</tissue>
    </source>
</reference>
<evidence type="ECO:0000256" key="7">
    <source>
        <dbReference type="ARBA" id="ARBA00023033"/>
    </source>
</evidence>
<gene>
    <name evidence="10" type="ORF">H6P81_014907</name>
</gene>
<dbReference type="PROSITE" id="PS00086">
    <property type="entry name" value="CYTOCHROME_P450"/>
    <property type="match status" value="1"/>
</dbReference>
<evidence type="ECO:0000256" key="5">
    <source>
        <dbReference type="ARBA" id="ARBA00023002"/>
    </source>
</evidence>
<dbReference type="GO" id="GO:0020037">
    <property type="term" value="F:heme binding"/>
    <property type="evidence" value="ECO:0007669"/>
    <property type="project" value="InterPro"/>
</dbReference>
<protein>
    <recommendedName>
        <fullName evidence="12">Cytochrome P450</fullName>
    </recommendedName>
</protein>
<evidence type="ECO:0000256" key="8">
    <source>
        <dbReference type="PIRSR" id="PIRSR602401-1"/>
    </source>
</evidence>
<evidence type="ECO:0000256" key="1">
    <source>
        <dbReference type="ARBA" id="ARBA00001971"/>
    </source>
</evidence>
<dbReference type="InterPro" id="IPR017972">
    <property type="entry name" value="Cyt_P450_CS"/>
</dbReference>
<dbReference type="PRINTS" id="PR00463">
    <property type="entry name" value="EP450I"/>
</dbReference>
<dbReference type="Proteomes" id="UP000825729">
    <property type="component" value="Unassembled WGS sequence"/>
</dbReference>
<keyword evidence="3 8" id="KW-0349">Heme</keyword>
<keyword evidence="5 9" id="KW-0560">Oxidoreductase</keyword>
<dbReference type="PRINTS" id="PR00385">
    <property type="entry name" value="P450"/>
</dbReference>
<dbReference type="PANTHER" id="PTHR47953:SF5">
    <property type="entry name" value="CYTOCHROME P450 71AV8-LIKE"/>
    <property type="match status" value="1"/>
</dbReference>
<dbReference type="Gene3D" id="1.10.630.10">
    <property type="entry name" value="Cytochrome P450"/>
    <property type="match status" value="1"/>
</dbReference>
<evidence type="ECO:0000256" key="2">
    <source>
        <dbReference type="ARBA" id="ARBA00010617"/>
    </source>
</evidence>
<keyword evidence="6 8" id="KW-0408">Iron</keyword>
<dbReference type="InterPro" id="IPR052306">
    <property type="entry name" value="CYP450_71D"/>
</dbReference>
<evidence type="ECO:0000256" key="3">
    <source>
        <dbReference type="ARBA" id="ARBA00022617"/>
    </source>
</evidence>